<dbReference type="PROSITE" id="PS00211">
    <property type="entry name" value="ABC_TRANSPORTER_1"/>
    <property type="match status" value="1"/>
</dbReference>
<dbReference type="SMART" id="SM00382">
    <property type="entry name" value="AAA"/>
    <property type="match status" value="1"/>
</dbReference>
<dbReference type="SUPFAM" id="SSF52540">
    <property type="entry name" value="P-loop containing nucleoside triphosphate hydrolases"/>
    <property type="match status" value="1"/>
</dbReference>
<keyword evidence="5 7" id="KW-1133">Transmembrane helix</keyword>
<evidence type="ECO:0000256" key="1">
    <source>
        <dbReference type="ARBA" id="ARBA00004651"/>
    </source>
</evidence>
<evidence type="ECO:0000259" key="8">
    <source>
        <dbReference type="PROSITE" id="PS50893"/>
    </source>
</evidence>
<dbReference type="GO" id="GO:0005524">
    <property type="term" value="F:ATP binding"/>
    <property type="evidence" value="ECO:0007669"/>
    <property type="project" value="UniProtKB-KW"/>
</dbReference>
<dbReference type="PROSITE" id="PS50893">
    <property type="entry name" value="ABC_TRANSPORTER_2"/>
    <property type="match status" value="1"/>
</dbReference>
<keyword evidence="6 7" id="KW-0472">Membrane</keyword>
<keyword evidence="11" id="KW-1185">Reference proteome</keyword>
<dbReference type="PANTHER" id="PTHR43394:SF1">
    <property type="entry name" value="ATP-BINDING CASSETTE SUB-FAMILY B MEMBER 10, MITOCHONDRIAL"/>
    <property type="match status" value="1"/>
</dbReference>
<feature type="transmembrane region" description="Helical" evidence="7">
    <location>
        <begin position="48"/>
        <end position="70"/>
    </location>
</feature>
<dbReference type="InterPro" id="IPR017871">
    <property type="entry name" value="ABC_transporter-like_CS"/>
</dbReference>
<keyword evidence="3" id="KW-0547">Nucleotide-binding</keyword>
<accession>A0ABV7GKQ4</accession>
<dbReference type="Gene3D" id="1.20.1560.10">
    <property type="entry name" value="ABC transporter type 1, transmembrane domain"/>
    <property type="match status" value="1"/>
</dbReference>
<comment type="caution">
    <text evidence="10">The sequence shown here is derived from an EMBL/GenBank/DDBJ whole genome shotgun (WGS) entry which is preliminary data.</text>
</comment>
<keyword evidence="2 7" id="KW-0812">Transmembrane</keyword>
<feature type="transmembrane region" description="Helical" evidence="7">
    <location>
        <begin position="279"/>
        <end position="300"/>
    </location>
</feature>
<dbReference type="PROSITE" id="PS50929">
    <property type="entry name" value="ABC_TM1F"/>
    <property type="match status" value="1"/>
</dbReference>
<dbReference type="InterPro" id="IPR011527">
    <property type="entry name" value="ABC1_TM_dom"/>
</dbReference>
<sequence length="628" mass="71049">MQSSENLEQSDLTGIKTPRRLNKLWQQIRQFRHSKFALLLVWQTSKPLLVLLTIASLIAGLAPVGMAWIGQLLVDEIVQQHQSGGHWQGAAMYLALEGGLFCLMLAAQRGISFSGELLKAQLTQHVLQQVLAKSTRLSVAQLEDAEFYNKLNRIRTEAFERPVQLVLRLFQYLQHLVSLLGLAGVMWQFSPWLILLLICGAVPGFIAETWFSGSAFRLFNWQSPDTRRQSYLETVLTRDDHVREVRLFQLGSLMVKQHQAIFEKLYGADRALTTKRESWGVVLGWLGALLFYGSYLWVILQTIRGELTLGQLTMFVMLFRQGQASLTAMLLTLSGLYEDNLYISTLVDFFDTPEPGMEGHLEQGASPGSGIEFINVSFCYPGQQKYSLKQVSFTLKPGKTLALVGENGAGKSTLIKLLTRFYQPESGQILLDGTPLHDWQQEALYRRLGVIFQDFNRYQLPVFDNVGLGDPMVWSLAAMTEPDTEQQKRVQQAAKDGLANDFIQRLPGKYQTQLGRMFEDGVELSGGQWQKIALSRAFMRESADILVLDEPTAAMDSVAEAELFDYLRSTVENKMLVLISHRFSTVRHADLILVIEEGEIIEKGDHQQLIELQGHYSRMFQLQAQAYQ</sequence>
<dbReference type="Proteomes" id="UP001595621">
    <property type="component" value="Unassembled WGS sequence"/>
</dbReference>
<protein>
    <submittedName>
        <fullName evidence="10">ABC transporter ATP-binding protein</fullName>
    </submittedName>
</protein>
<dbReference type="InterPro" id="IPR039421">
    <property type="entry name" value="Type_1_exporter"/>
</dbReference>
<proteinExistence type="predicted"/>
<evidence type="ECO:0000313" key="11">
    <source>
        <dbReference type="Proteomes" id="UP001595621"/>
    </source>
</evidence>
<evidence type="ECO:0000256" key="3">
    <source>
        <dbReference type="ARBA" id="ARBA00022741"/>
    </source>
</evidence>
<dbReference type="Pfam" id="PF00005">
    <property type="entry name" value="ABC_tran"/>
    <property type="match status" value="1"/>
</dbReference>
<dbReference type="InterPro" id="IPR036640">
    <property type="entry name" value="ABC1_TM_sf"/>
</dbReference>
<comment type="subcellular location">
    <subcellularLocation>
        <location evidence="1">Cell membrane</location>
        <topology evidence="1">Multi-pass membrane protein</topology>
    </subcellularLocation>
</comment>
<gene>
    <name evidence="10" type="ORF">ACFOE0_17905</name>
</gene>
<reference evidence="11" key="1">
    <citation type="journal article" date="2019" name="Int. J. Syst. Evol. Microbiol.">
        <title>The Global Catalogue of Microorganisms (GCM) 10K type strain sequencing project: providing services to taxonomists for standard genome sequencing and annotation.</title>
        <authorList>
            <consortium name="The Broad Institute Genomics Platform"/>
            <consortium name="The Broad Institute Genome Sequencing Center for Infectious Disease"/>
            <person name="Wu L."/>
            <person name="Ma J."/>
        </authorList>
    </citation>
    <scope>NUCLEOTIDE SEQUENCE [LARGE SCALE GENOMIC DNA]</scope>
    <source>
        <strain evidence="11">KCTC 52277</strain>
    </source>
</reference>
<evidence type="ECO:0000256" key="5">
    <source>
        <dbReference type="ARBA" id="ARBA00022989"/>
    </source>
</evidence>
<dbReference type="Gene3D" id="3.40.50.300">
    <property type="entry name" value="P-loop containing nucleotide triphosphate hydrolases"/>
    <property type="match status" value="1"/>
</dbReference>
<evidence type="ECO:0000259" key="9">
    <source>
        <dbReference type="PROSITE" id="PS50929"/>
    </source>
</evidence>
<feature type="transmembrane region" description="Helical" evidence="7">
    <location>
        <begin position="90"/>
        <end position="107"/>
    </location>
</feature>
<dbReference type="RefSeq" id="WP_248933975.1">
    <property type="nucleotide sequence ID" value="NZ_JAKILF010000001.1"/>
</dbReference>
<evidence type="ECO:0000256" key="2">
    <source>
        <dbReference type="ARBA" id="ARBA00022692"/>
    </source>
</evidence>
<evidence type="ECO:0000256" key="7">
    <source>
        <dbReference type="SAM" id="Phobius"/>
    </source>
</evidence>
<dbReference type="InterPro" id="IPR027417">
    <property type="entry name" value="P-loop_NTPase"/>
</dbReference>
<dbReference type="EMBL" id="JBHRTD010000018">
    <property type="protein sequence ID" value="MFC3140036.1"/>
    <property type="molecule type" value="Genomic_DNA"/>
</dbReference>
<name>A0ABV7GKQ4_9GAMM</name>
<dbReference type="PANTHER" id="PTHR43394">
    <property type="entry name" value="ATP-DEPENDENT PERMEASE MDL1, MITOCHONDRIAL"/>
    <property type="match status" value="1"/>
</dbReference>
<dbReference type="InterPro" id="IPR003439">
    <property type="entry name" value="ABC_transporter-like_ATP-bd"/>
</dbReference>
<keyword evidence="4 10" id="KW-0067">ATP-binding</keyword>
<feature type="transmembrane region" description="Helical" evidence="7">
    <location>
        <begin position="165"/>
        <end position="187"/>
    </location>
</feature>
<feature type="transmembrane region" description="Helical" evidence="7">
    <location>
        <begin position="193"/>
        <end position="219"/>
    </location>
</feature>
<organism evidence="10 11">
    <name type="scientific">Shewanella submarina</name>
    <dbReference type="NCBI Taxonomy" id="2016376"/>
    <lineage>
        <taxon>Bacteria</taxon>
        <taxon>Pseudomonadati</taxon>
        <taxon>Pseudomonadota</taxon>
        <taxon>Gammaproteobacteria</taxon>
        <taxon>Alteromonadales</taxon>
        <taxon>Shewanellaceae</taxon>
        <taxon>Shewanella</taxon>
    </lineage>
</organism>
<feature type="domain" description="ABC transporter" evidence="8">
    <location>
        <begin position="371"/>
        <end position="622"/>
    </location>
</feature>
<evidence type="ECO:0000256" key="6">
    <source>
        <dbReference type="ARBA" id="ARBA00023136"/>
    </source>
</evidence>
<dbReference type="SUPFAM" id="SSF90123">
    <property type="entry name" value="ABC transporter transmembrane region"/>
    <property type="match status" value="1"/>
</dbReference>
<dbReference type="InterPro" id="IPR003593">
    <property type="entry name" value="AAA+_ATPase"/>
</dbReference>
<feature type="domain" description="ABC transmembrane type-1" evidence="9">
    <location>
        <begin position="50"/>
        <end position="338"/>
    </location>
</feature>
<evidence type="ECO:0000313" key="10">
    <source>
        <dbReference type="EMBL" id="MFC3140036.1"/>
    </source>
</evidence>
<evidence type="ECO:0000256" key="4">
    <source>
        <dbReference type="ARBA" id="ARBA00022840"/>
    </source>
</evidence>